<dbReference type="KEGG" id="xba:C7S18_14730"/>
<dbReference type="OrthoDB" id="5950533at2"/>
<feature type="region of interest" description="Disordered" evidence="1">
    <location>
        <begin position="23"/>
        <end position="103"/>
    </location>
</feature>
<evidence type="ECO:0000256" key="1">
    <source>
        <dbReference type="SAM" id="MobiDB-lite"/>
    </source>
</evidence>
<dbReference type="EMBL" id="CP027860">
    <property type="protein sequence ID" value="AVP98364.1"/>
    <property type="molecule type" value="Genomic_DNA"/>
</dbReference>
<feature type="signal peptide" evidence="2">
    <location>
        <begin position="1"/>
        <end position="19"/>
    </location>
</feature>
<keyword evidence="4" id="KW-1185">Reference proteome</keyword>
<feature type="compositionally biased region" description="Basic and acidic residues" evidence="1">
    <location>
        <begin position="46"/>
        <end position="88"/>
    </location>
</feature>
<accession>A0A2P1PU45</accession>
<evidence type="ECO:0000256" key="2">
    <source>
        <dbReference type="SAM" id="SignalP"/>
    </source>
</evidence>
<evidence type="ECO:0000313" key="4">
    <source>
        <dbReference type="Proteomes" id="UP000241074"/>
    </source>
</evidence>
<reference evidence="3 4" key="1">
    <citation type="submission" date="2018-03" db="EMBL/GenBank/DDBJ databases">
        <title>Ahniella affigens gen. nov., sp. nov., a gammaproteobacterium isolated from sandy soil near a stream.</title>
        <authorList>
            <person name="Ko Y."/>
            <person name="Kim J.-H."/>
        </authorList>
    </citation>
    <scope>NUCLEOTIDE SEQUENCE [LARGE SCALE GENOMIC DNA]</scope>
    <source>
        <strain evidence="3 4">D13</strain>
    </source>
</reference>
<reference evidence="3 4" key="2">
    <citation type="submission" date="2018-03" db="EMBL/GenBank/DDBJ databases">
        <authorList>
            <person name="Keele B.F."/>
        </authorList>
    </citation>
    <scope>NUCLEOTIDE SEQUENCE [LARGE SCALE GENOMIC DNA]</scope>
    <source>
        <strain evidence="3 4">D13</strain>
    </source>
</reference>
<sequence length="103" mass="11914">MKAFWCVLMFVAGTSVAMADSTPVVDQRQENQEDRIEQGQASGELTNREARRLEAGQEHVENIEDRAKADGNVTARERARLERAENRNSRRIYKQKHDRQDKD</sequence>
<keyword evidence="2" id="KW-0732">Signal</keyword>
<proteinExistence type="predicted"/>
<evidence type="ECO:0008006" key="5">
    <source>
        <dbReference type="Google" id="ProtNLM"/>
    </source>
</evidence>
<dbReference type="RefSeq" id="WP_106892285.1">
    <property type="nucleotide sequence ID" value="NZ_CP027860.1"/>
</dbReference>
<evidence type="ECO:0000313" key="3">
    <source>
        <dbReference type="EMBL" id="AVP98364.1"/>
    </source>
</evidence>
<name>A0A2P1PU45_9GAMM</name>
<dbReference type="Proteomes" id="UP000241074">
    <property type="component" value="Chromosome"/>
</dbReference>
<feature type="chain" id="PRO_5015150667" description="Phage infection protein" evidence="2">
    <location>
        <begin position="20"/>
        <end position="103"/>
    </location>
</feature>
<feature type="compositionally biased region" description="Basic and acidic residues" evidence="1">
    <location>
        <begin position="27"/>
        <end position="37"/>
    </location>
</feature>
<gene>
    <name evidence="3" type="ORF">C7S18_14730</name>
</gene>
<dbReference type="AlphaFoldDB" id="A0A2P1PU45"/>
<organism evidence="3 4">
    <name type="scientific">Ahniella affigens</name>
    <dbReference type="NCBI Taxonomy" id="2021234"/>
    <lineage>
        <taxon>Bacteria</taxon>
        <taxon>Pseudomonadati</taxon>
        <taxon>Pseudomonadota</taxon>
        <taxon>Gammaproteobacteria</taxon>
        <taxon>Lysobacterales</taxon>
        <taxon>Rhodanobacteraceae</taxon>
        <taxon>Ahniella</taxon>
    </lineage>
</organism>
<protein>
    <recommendedName>
        <fullName evidence="5">Phage infection protein</fullName>
    </recommendedName>
</protein>